<evidence type="ECO:0000313" key="1">
    <source>
        <dbReference type="EMBL" id="RFT07089.1"/>
    </source>
</evidence>
<keyword evidence="2" id="KW-1185">Reference proteome</keyword>
<comment type="caution">
    <text evidence="1">The sequence shown here is derived from an EMBL/GenBank/DDBJ whole genome shotgun (WGS) entry which is preliminary data.</text>
</comment>
<sequence>MEIIRTWLLSVTVSAMVIAAAEALMPAGAVKRVGKLTGGLILVLGILQPLVTMDYEDLYDMVSSLPAGAISQETLEEKTYEPMKGIIEEELSAYIVDKGEQLGASCSAQVVCAPGEGELPVPIRATVTGQLTQGQKQDLSHYMEEELDIPREAQIYRNEELP</sequence>
<dbReference type="RefSeq" id="WP_021920726.1">
    <property type="nucleotide sequence ID" value="NZ_CAKXKJ010000001.1"/>
</dbReference>
<accession>A0A3E2B4Z6</accession>
<dbReference type="EMBL" id="QQRQ01000004">
    <property type="protein sequence ID" value="RFT07089.1"/>
    <property type="molecule type" value="Genomic_DNA"/>
</dbReference>
<proteinExistence type="predicted"/>
<dbReference type="AlphaFoldDB" id="A0A3E2B4Z6"/>
<dbReference type="Proteomes" id="UP000260649">
    <property type="component" value="Unassembled WGS sequence"/>
</dbReference>
<name>A0A3E2B4Z6_9FIRM</name>
<organism evidence="1 2">
    <name type="scientific">Evtepia gabavorous</name>
    <dbReference type="NCBI Taxonomy" id="2211183"/>
    <lineage>
        <taxon>Bacteria</taxon>
        <taxon>Bacillati</taxon>
        <taxon>Bacillota</taxon>
        <taxon>Clostridia</taxon>
        <taxon>Eubacteriales</taxon>
        <taxon>Evtepia</taxon>
    </lineage>
</organism>
<evidence type="ECO:0000313" key="2">
    <source>
        <dbReference type="Proteomes" id="UP000260649"/>
    </source>
</evidence>
<dbReference type="GeneID" id="97994830"/>
<protein>
    <submittedName>
        <fullName evidence="1">Stage III sporulation protein AF</fullName>
    </submittedName>
</protein>
<reference evidence="1 2" key="1">
    <citation type="submission" date="2018-07" db="EMBL/GenBank/DDBJ databases">
        <title>GABA Modulating Bacteria of the Human Gut Microbiota.</title>
        <authorList>
            <person name="Strandwitz P."/>
            <person name="Kim K.H."/>
            <person name="Terekhova D."/>
            <person name="Liu J.K."/>
            <person name="Sharma A."/>
            <person name="Levering J."/>
            <person name="Mcdonald D."/>
            <person name="Dietrich D."/>
            <person name="Ramadhar T.R."/>
            <person name="Lekbua A."/>
            <person name="Mroue N."/>
            <person name="Liston C."/>
            <person name="Stewart E.J."/>
            <person name="Dubin M.J."/>
            <person name="Zengler K."/>
            <person name="Knight R."/>
            <person name="Gilbert J.A."/>
            <person name="Clardy J."/>
            <person name="Lewis K."/>
        </authorList>
    </citation>
    <scope>NUCLEOTIDE SEQUENCE [LARGE SCALE GENOMIC DNA]</scope>
    <source>
        <strain evidence="1 2">KLE1738</strain>
    </source>
</reference>
<gene>
    <name evidence="1" type="ORF">DV520_03620</name>
</gene>
<dbReference type="OrthoDB" id="1862002at2"/>